<dbReference type="EMBL" id="GDHC01011127">
    <property type="protein sequence ID" value="JAQ07502.1"/>
    <property type="molecule type" value="Transcribed_RNA"/>
</dbReference>
<protein>
    <submittedName>
        <fullName evidence="2">Uncharacterized protein</fullName>
    </submittedName>
</protein>
<organism evidence="2">
    <name type="scientific">Lygus hesperus</name>
    <name type="common">Western plant bug</name>
    <dbReference type="NCBI Taxonomy" id="30085"/>
    <lineage>
        <taxon>Eukaryota</taxon>
        <taxon>Metazoa</taxon>
        <taxon>Ecdysozoa</taxon>
        <taxon>Arthropoda</taxon>
        <taxon>Hexapoda</taxon>
        <taxon>Insecta</taxon>
        <taxon>Pterygota</taxon>
        <taxon>Neoptera</taxon>
        <taxon>Paraneoptera</taxon>
        <taxon>Hemiptera</taxon>
        <taxon>Heteroptera</taxon>
        <taxon>Panheteroptera</taxon>
        <taxon>Cimicomorpha</taxon>
        <taxon>Miridae</taxon>
        <taxon>Mirini</taxon>
        <taxon>Lygus</taxon>
    </lineage>
</organism>
<evidence type="ECO:0000313" key="2">
    <source>
        <dbReference type="EMBL" id="JAQ07502.1"/>
    </source>
</evidence>
<feature type="region of interest" description="Disordered" evidence="1">
    <location>
        <begin position="1"/>
        <end position="25"/>
    </location>
</feature>
<accession>A0A146LKY0</accession>
<dbReference type="AlphaFoldDB" id="A0A146LKY0"/>
<name>A0A146LKY0_LYGHE</name>
<sequence length="160" mass="16927">LCRLHSQQPGTGGGASHGCMAHGRGTEPSKSPPWCAICMPQLYSDPVSVAPSPPLPHAHFPDAISSTQISQRHSLFAPNPRATTKFYLNTRAIVGSISPVSATPRRRLPSSQGRNPPYCRMGVARVGCAPADVARLVPQPATSSYPAPHSTAPHDQGCLY</sequence>
<evidence type="ECO:0000256" key="1">
    <source>
        <dbReference type="SAM" id="MobiDB-lite"/>
    </source>
</evidence>
<reference evidence="2" key="1">
    <citation type="journal article" date="2016" name="Gigascience">
        <title>De novo construction of an expanded transcriptome assembly for the western tarnished plant bug, Lygus hesperus.</title>
        <authorList>
            <person name="Tassone E.E."/>
            <person name="Geib S.M."/>
            <person name="Hall B."/>
            <person name="Fabrick J.A."/>
            <person name="Brent C.S."/>
            <person name="Hull J.J."/>
        </authorList>
    </citation>
    <scope>NUCLEOTIDE SEQUENCE</scope>
</reference>
<feature type="non-terminal residue" evidence="2">
    <location>
        <position position="1"/>
    </location>
</feature>
<proteinExistence type="predicted"/>
<feature type="region of interest" description="Disordered" evidence="1">
    <location>
        <begin position="140"/>
        <end position="160"/>
    </location>
</feature>
<gene>
    <name evidence="2" type="ORF">g.36127</name>
</gene>